<dbReference type="GO" id="GO:0034511">
    <property type="term" value="F:U3 snoRNA binding"/>
    <property type="evidence" value="ECO:0007669"/>
    <property type="project" value="TreeGrafter"/>
</dbReference>
<dbReference type="GO" id="GO:0000479">
    <property type="term" value="P:endonucleolytic cleavage of tricistronic rRNA transcript (SSU-rRNA, 5.8S rRNA, LSU-rRNA)"/>
    <property type="evidence" value="ECO:0007669"/>
    <property type="project" value="TreeGrafter"/>
</dbReference>
<dbReference type="EMBL" id="NCKV01006326">
    <property type="protein sequence ID" value="RWS23507.1"/>
    <property type="molecule type" value="Genomic_DNA"/>
</dbReference>
<keyword evidence="3" id="KW-1185">Reference proteome</keyword>
<dbReference type="GO" id="GO:0003924">
    <property type="term" value="F:GTPase activity"/>
    <property type="evidence" value="ECO:0007669"/>
    <property type="project" value="TreeGrafter"/>
</dbReference>
<evidence type="ECO:0000313" key="3">
    <source>
        <dbReference type="Proteomes" id="UP000288716"/>
    </source>
</evidence>
<dbReference type="Proteomes" id="UP000288716">
    <property type="component" value="Unassembled WGS sequence"/>
</dbReference>
<dbReference type="STRING" id="299467.A0A443S7M3"/>
<dbReference type="PANTHER" id="PTHR12858">
    <property type="entry name" value="RIBOSOME BIOGENESIS PROTEIN"/>
    <property type="match status" value="1"/>
</dbReference>
<sequence length="117" mass="13504">MQARHKSGPLKQENKAHKTGRHRSNRSVNVATNGKVEAKVTSRRNKVEMRRHERRNQMQQMRKTKRDQTLNAKRSIGTSEKPPVLVTLLAVDDEEVETFVDLLSKCDEQLKITKNDS</sequence>
<organism evidence="2 3">
    <name type="scientific">Leptotrombidium deliense</name>
    <dbReference type="NCBI Taxonomy" id="299467"/>
    <lineage>
        <taxon>Eukaryota</taxon>
        <taxon>Metazoa</taxon>
        <taxon>Ecdysozoa</taxon>
        <taxon>Arthropoda</taxon>
        <taxon>Chelicerata</taxon>
        <taxon>Arachnida</taxon>
        <taxon>Acari</taxon>
        <taxon>Acariformes</taxon>
        <taxon>Trombidiformes</taxon>
        <taxon>Prostigmata</taxon>
        <taxon>Anystina</taxon>
        <taxon>Parasitengona</taxon>
        <taxon>Trombiculoidea</taxon>
        <taxon>Trombiculidae</taxon>
        <taxon>Leptotrombidium</taxon>
    </lineage>
</organism>
<gene>
    <name evidence="2" type="ORF">B4U80_01696</name>
</gene>
<dbReference type="PANTHER" id="PTHR12858:SF1">
    <property type="entry name" value="PRE-RRNA-PROCESSING PROTEIN TSR1 HOMOLOG"/>
    <property type="match status" value="1"/>
</dbReference>
<feature type="compositionally biased region" description="Polar residues" evidence="1">
    <location>
        <begin position="69"/>
        <end position="78"/>
    </location>
</feature>
<proteinExistence type="predicted"/>
<dbReference type="VEuPathDB" id="VectorBase:LDEU008532"/>
<dbReference type="AlphaFoldDB" id="A0A443S7M3"/>
<dbReference type="GO" id="GO:0005525">
    <property type="term" value="F:GTP binding"/>
    <property type="evidence" value="ECO:0007669"/>
    <property type="project" value="TreeGrafter"/>
</dbReference>
<dbReference type="GO" id="GO:0030688">
    <property type="term" value="C:preribosome, small subunit precursor"/>
    <property type="evidence" value="ECO:0007669"/>
    <property type="project" value="TreeGrafter"/>
</dbReference>
<feature type="region of interest" description="Disordered" evidence="1">
    <location>
        <begin position="1"/>
        <end position="78"/>
    </location>
</feature>
<dbReference type="GO" id="GO:0000462">
    <property type="term" value="P:maturation of SSU-rRNA from tricistronic rRNA transcript (SSU-rRNA, 5.8S rRNA, LSU-rRNA)"/>
    <property type="evidence" value="ECO:0007669"/>
    <property type="project" value="TreeGrafter"/>
</dbReference>
<dbReference type="OrthoDB" id="119302at2759"/>
<feature type="compositionally biased region" description="Basic and acidic residues" evidence="1">
    <location>
        <begin position="36"/>
        <end position="51"/>
    </location>
</feature>
<feature type="non-terminal residue" evidence="2">
    <location>
        <position position="117"/>
    </location>
</feature>
<evidence type="ECO:0000256" key="1">
    <source>
        <dbReference type="SAM" id="MobiDB-lite"/>
    </source>
</evidence>
<protein>
    <submittedName>
        <fullName evidence="2">Uncharacterized protein</fullName>
    </submittedName>
</protein>
<dbReference type="InterPro" id="IPR039761">
    <property type="entry name" value="Bms1/Tsr1"/>
</dbReference>
<reference evidence="2 3" key="1">
    <citation type="journal article" date="2018" name="Gigascience">
        <title>Genomes of trombidid mites reveal novel predicted allergens and laterally-transferred genes associated with secondary metabolism.</title>
        <authorList>
            <person name="Dong X."/>
            <person name="Chaisiri K."/>
            <person name="Xia D."/>
            <person name="Armstrong S.D."/>
            <person name="Fang Y."/>
            <person name="Donnelly M.J."/>
            <person name="Kadowaki T."/>
            <person name="McGarry J.W."/>
            <person name="Darby A.C."/>
            <person name="Makepeace B.L."/>
        </authorList>
    </citation>
    <scope>NUCLEOTIDE SEQUENCE [LARGE SCALE GENOMIC DNA]</scope>
    <source>
        <strain evidence="2">UoL-UT</strain>
    </source>
</reference>
<name>A0A443S7M3_9ACAR</name>
<evidence type="ECO:0000313" key="2">
    <source>
        <dbReference type="EMBL" id="RWS23507.1"/>
    </source>
</evidence>
<accession>A0A443S7M3</accession>
<comment type="caution">
    <text evidence="2">The sequence shown here is derived from an EMBL/GenBank/DDBJ whole genome shotgun (WGS) entry which is preliminary data.</text>
</comment>